<dbReference type="WBParaSite" id="TCLT_0000923001-mRNA-1">
    <property type="protein sequence ID" value="TCLT_0000923001-mRNA-1"/>
    <property type="gene ID" value="TCLT_0000923001"/>
</dbReference>
<dbReference type="PANTHER" id="PTHR14030:SF4">
    <property type="entry name" value="BUB1 KINASE, ISOFORM A-RELATED"/>
    <property type="match status" value="1"/>
</dbReference>
<dbReference type="Gene3D" id="1.25.40.430">
    <property type="match status" value="1"/>
</dbReference>
<dbReference type="GO" id="GO:0032991">
    <property type="term" value="C:protein-containing complex"/>
    <property type="evidence" value="ECO:0007669"/>
    <property type="project" value="UniProtKB-ARBA"/>
</dbReference>
<gene>
    <name evidence="10" type="ORF">TCLT_LOCUS9219</name>
</gene>
<dbReference type="PROSITE" id="PS00107">
    <property type="entry name" value="PROTEIN_KINASE_ATP"/>
    <property type="match status" value="1"/>
</dbReference>
<dbReference type="SUPFAM" id="SSF56112">
    <property type="entry name" value="Protein kinase-like (PK-like)"/>
    <property type="match status" value="1"/>
</dbReference>
<dbReference type="GO" id="GO:0005634">
    <property type="term" value="C:nucleus"/>
    <property type="evidence" value="ECO:0007669"/>
    <property type="project" value="TreeGrafter"/>
</dbReference>
<evidence type="ECO:0000259" key="9">
    <source>
        <dbReference type="PROSITE" id="PS50011"/>
    </source>
</evidence>
<feature type="compositionally biased region" description="Low complexity" evidence="8">
    <location>
        <begin position="300"/>
        <end position="310"/>
    </location>
</feature>
<dbReference type="PANTHER" id="PTHR14030">
    <property type="entry name" value="MITOTIC CHECKPOINT SERINE/THREONINE-PROTEIN KINASE BUB1"/>
    <property type="match status" value="1"/>
</dbReference>
<evidence type="ECO:0000256" key="8">
    <source>
        <dbReference type="SAM" id="MobiDB-lite"/>
    </source>
</evidence>
<dbReference type="InterPro" id="IPR000719">
    <property type="entry name" value="Prot_kinase_dom"/>
</dbReference>
<reference evidence="12" key="1">
    <citation type="submission" date="2017-02" db="UniProtKB">
        <authorList>
            <consortium name="WormBaseParasite"/>
        </authorList>
    </citation>
    <scope>IDENTIFICATION</scope>
</reference>
<dbReference type="Proteomes" id="UP000276776">
    <property type="component" value="Unassembled WGS sequence"/>
</dbReference>
<feature type="region of interest" description="Disordered" evidence="8">
    <location>
        <begin position="291"/>
        <end position="312"/>
    </location>
</feature>
<evidence type="ECO:0000256" key="6">
    <source>
        <dbReference type="ARBA" id="ARBA00023328"/>
    </source>
</evidence>
<accession>A0A0N5D811</accession>
<dbReference type="GO" id="GO:0007094">
    <property type="term" value="P:mitotic spindle assembly checkpoint signaling"/>
    <property type="evidence" value="ECO:0007669"/>
    <property type="project" value="InterPro"/>
</dbReference>
<evidence type="ECO:0000313" key="12">
    <source>
        <dbReference type="WBParaSite" id="TCLT_0000923001-mRNA-1"/>
    </source>
</evidence>
<keyword evidence="6" id="KW-0137">Centromere</keyword>
<dbReference type="STRING" id="103827.A0A0N5D811"/>
<evidence type="ECO:0000256" key="7">
    <source>
        <dbReference type="PROSITE-ProRule" id="PRU10141"/>
    </source>
</evidence>
<evidence type="ECO:0000313" key="11">
    <source>
        <dbReference type="Proteomes" id="UP000276776"/>
    </source>
</evidence>
<dbReference type="InterPro" id="IPR015661">
    <property type="entry name" value="Bub1/Mad3"/>
</dbReference>
<evidence type="ECO:0000256" key="2">
    <source>
        <dbReference type="ARBA" id="ARBA00022454"/>
    </source>
</evidence>
<feature type="domain" description="Protein kinase" evidence="9">
    <location>
        <begin position="670"/>
        <end position="963"/>
    </location>
</feature>
<dbReference type="InterPro" id="IPR011009">
    <property type="entry name" value="Kinase-like_dom_sf"/>
</dbReference>
<proteinExistence type="predicted"/>
<dbReference type="GO" id="GO:0000776">
    <property type="term" value="C:kinetochore"/>
    <property type="evidence" value="ECO:0007669"/>
    <property type="project" value="UniProtKB-KW"/>
</dbReference>
<keyword evidence="5 7" id="KW-0067">ATP-binding</keyword>
<dbReference type="OMA" id="AIVYEYH"/>
<dbReference type="GO" id="GO:0005524">
    <property type="term" value="F:ATP binding"/>
    <property type="evidence" value="ECO:0007669"/>
    <property type="project" value="UniProtKB-UniRule"/>
</dbReference>
<reference evidence="10 11" key="2">
    <citation type="submission" date="2018-11" db="EMBL/GenBank/DDBJ databases">
        <authorList>
            <consortium name="Pathogen Informatics"/>
        </authorList>
    </citation>
    <scope>NUCLEOTIDE SEQUENCE [LARGE SCALE GENOMIC DNA]</scope>
</reference>
<comment type="subcellular location">
    <subcellularLocation>
        <location evidence="1">Chromosome</location>
        <location evidence="1">Centromere</location>
        <location evidence="1">Kinetochore</location>
    </subcellularLocation>
</comment>
<keyword evidence="4" id="KW-0995">Kinetochore</keyword>
<sequence>MAKGFLDSLPSYVNKGIDQIFRVLPETKKLDYILKGRLSHFSQLQWMDNNLEGEDCVRRLRNAAIETVMRYSVPDSPFFNDERLFAIFCIVGKLSRTMGLKSVMEELHNRKQFYELAEFYVKWAEIFAKERDRNRFNQIWNRALKASAQPTSRINEAFKAMLYQYFESDEEMTVNLFRKPVASKDLPVVFGMASQETRAQDQIEFVPTPSELYYTTIKGRMQIANDQESIEELFAQAGNYMRDLNIASRPSSRLSVCKLSAISEERSGYGSSSSNNPSQNAESLVKLAQTSEDGASDDMPAPAVTAAPTTSETGTSNYLQAVFTECPQSTFHGTSFTEKFLSKAMRDFSSTVPVPPPRSVHHETEQTTVLQETLNESEVHLPPALKKTKFEVYVEEPAKNQETENEVIPFTVHADENGTTLVNKKKTDMEQAGENYRNLGECESRNSQLTSKKITQHEENIQINGKQEKCTNEKIRLSLPDRTDEETLAGMNKAAKTGAITSTPASNYAPPIEDPIEDSFCRPSSRAIDDLNLKNALNEAYGSAFSKRSSEYGVRFLLLLVLCKYLAAFNKLSQKVGVENIVGNKVAGLPGSSNLNEQLRRLSIARNDVEINKLAEEELESEIINPWDANLRRKIMTDRRFYSTNVHDFPLQKCDRLTPGGVVILGGERFNIESVIGEGGFAKVYKSKSEDDNNYAIKFELPPCKWEVYICETLRNRMPKIMLDGIMNVRDAYIFLNASAIVYEYHRHGNLLDMVNKLRAKKIECSGLLTAYLAWEIARIVEAVHDAQIIHGDIKPDNFMILHGLNENDTIEHILDKKCFTLKLIDWGRAIDMSSFPESTFRGKAGTDTFDCPEMQDGRPWTYQTDYFGYISTLHVIIHGKYMNIYRNHLGRYSSTSVMKRRWHQKELLEDIFDMCMNIIDCKSLPKWSTIIDGLENNIKYWIVEDRKVWKQAARELNAGIAP</sequence>
<evidence type="ECO:0000256" key="1">
    <source>
        <dbReference type="ARBA" id="ARBA00004629"/>
    </source>
</evidence>
<feature type="binding site" evidence="7">
    <location>
        <position position="698"/>
    </location>
    <ligand>
        <name>ATP</name>
        <dbReference type="ChEBI" id="CHEBI:30616"/>
    </ligand>
</feature>
<evidence type="ECO:0000256" key="4">
    <source>
        <dbReference type="ARBA" id="ARBA00022838"/>
    </source>
</evidence>
<dbReference type="InterPro" id="IPR017441">
    <property type="entry name" value="Protein_kinase_ATP_BS"/>
</dbReference>
<organism evidence="12">
    <name type="scientific">Thelazia callipaeda</name>
    <name type="common">Oriental eyeworm</name>
    <name type="synonym">Parasitic nematode</name>
    <dbReference type="NCBI Taxonomy" id="103827"/>
    <lineage>
        <taxon>Eukaryota</taxon>
        <taxon>Metazoa</taxon>
        <taxon>Ecdysozoa</taxon>
        <taxon>Nematoda</taxon>
        <taxon>Chromadorea</taxon>
        <taxon>Rhabditida</taxon>
        <taxon>Spirurina</taxon>
        <taxon>Spiruromorpha</taxon>
        <taxon>Thelazioidea</taxon>
        <taxon>Thelaziidae</taxon>
        <taxon>Thelazia</taxon>
    </lineage>
</organism>
<keyword evidence="2" id="KW-0158">Chromosome</keyword>
<dbReference type="InterPro" id="IPR008271">
    <property type="entry name" value="Ser/Thr_kinase_AS"/>
</dbReference>
<protein>
    <submittedName>
        <fullName evidence="12">Protein kinase domain-containing protein</fullName>
    </submittedName>
</protein>
<dbReference type="EMBL" id="UYYF01004753">
    <property type="protein sequence ID" value="VDN06836.1"/>
    <property type="molecule type" value="Genomic_DNA"/>
</dbReference>
<name>A0A0N5D811_THECL</name>
<dbReference type="Pfam" id="PF00069">
    <property type="entry name" value="Pkinase"/>
    <property type="match status" value="1"/>
</dbReference>
<evidence type="ECO:0000256" key="5">
    <source>
        <dbReference type="ARBA" id="ARBA00022840"/>
    </source>
</evidence>
<dbReference type="GO" id="GO:0004672">
    <property type="term" value="F:protein kinase activity"/>
    <property type="evidence" value="ECO:0007669"/>
    <property type="project" value="InterPro"/>
</dbReference>
<keyword evidence="3 7" id="KW-0547">Nucleotide-binding</keyword>
<dbReference type="SMART" id="SM00220">
    <property type="entry name" value="S_TKc"/>
    <property type="match status" value="1"/>
</dbReference>
<dbReference type="AlphaFoldDB" id="A0A0N5D811"/>
<dbReference type="GO" id="GO:0051754">
    <property type="term" value="P:meiotic sister chromatid cohesion, centromeric"/>
    <property type="evidence" value="ECO:0007669"/>
    <property type="project" value="TreeGrafter"/>
</dbReference>
<dbReference type="PROSITE" id="PS00108">
    <property type="entry name" value="PROTEIN_KINASE_ST"/>
    <property type="match status" value="1"/>
</dbReference>
<evidence type="ECO:0000313" key="10">
    <source>
        <dbReference type="EMBL" id="VDN06836.1"/>
    </source>
</evidence>
<dbReference type="OrthoDB" id="248495at2759"/>
<dbReference type="PROSITE" id="PS50011">
    <property type="entry name" value="PROTEIN_KINASE_DOM"/>
    <property type="match status" value="1"/>
</dbReference>
<evidence type="ECO:0000256" key="3">
    <source>
        <dbReference type="ARBA" id="ARBA00022741"/>
    </source>
</evidence>
<dbReference type="Gene3D" id="1.10.510.10">
    <property type="entry name" value="Transferase(Phosphotransferase) domain 1"/>
    <property type="match status" value="1"/>
</dbReference>
<keyword evidence="11" id="KW-1185">Reference proteome</keyword>